<comment type="caution">
    <text evidence="1">The sequence shown here is derived from an EMBL/GenBank/DDBJ whole genome shotgun (WGS) entry which is preliminary data.</text>
</comment>
<sequence>ESLLIGSVWDMLFSFNSTTLHTHYSPFWMGQASIRRRYLQIEQLTTGSSQSRGCASLSFIGLEQSSSRVSSYTILRVLTLQHPARAKELFDFASLTLNNPSVTELSVTLFYSSSNHCLLGRGWYPTVIVIADVGHHSIRGH</sequence>
<evidence type="ECO:0000313" key="2">
    <source>
        <dbReference type="Proteomes" id="UP001445076"/>
    </source>
</evidence>
<reference evidence="1 2" key="1">
    <citation type="journal article" date="2024" name="BMC Genomics">
        <title>Genome assembly of redclaw crayfish (Cherax quadricarinatus) provides insights into its immune adaptation and hypoxia tolerance.</title>
        <authorList>
            <person name="Liu Z."/>
            <person name="Zheng J."/>
            <person name="Li H."/>
            <person name="Fang K."/>
            <person name="Wang S."/>
            <person name="He J."/>
            <person name="Zhou D."/>
            <person name="Weng S."/>
            <person name="Chi M."/>
            <person name="Gu Z."/>
            <person name="He J."/>
            <person name="Li F."/>
            <person name="Wang M."/>
        </authorList>
    </citation>
    <scope>NUCLEOTIDE SEQUENCE [LARGE SCALE GENOMIC DNA]</scope>
    <source>
        <strain evidence="1">ZL_2023a</strain>
    </source>
</reference>
<keyword evidence="2" id="KW-1185">Reference proteome</keyword>
<proteinExistence type="predicted"/>
<dbReference type="EMBL" id="JARKIK010000068">
    <property type="protein sequence ID" value="KAK8729403.1"/>
    <property type="molecule type" value="Genomic_DNA"/>
</dbReference>
<accession>A0AAW0WBY2</accession>
<dbReference type="AlphaFoldDB" id="A0AAW0WBY2"/>
<evidence type="ECO:0000313" key="1">
    <source>
        <dbReference type="EMBL" id="KAK8729403.1"/>
    </source>
</evidence>
<feature type="non-terminal residue" evidence="1">
    <location>
        <position position="1"/>
    </location>
</feature>
<gene>
    <name evidence="1" type="ORF">OTU49_008817</name>
</gene>
<dbReference type="Proteomes" id="UP001445076">
    <property type="component" value="Unassembled WGS sequence"/>
</dbReference>
<protein>
    <submittedName>
        <fullName evidence="1">Uncharacterized protein</fullName>
    </submittedName>
</protein>
<organism evidence="1 2">
    <name type="scientific">Cherax quadricarinatus</name>
    <name type="common">Australian red claw crayfish</name>
    <dbReference type="NCBI Taxonomy" id="27406"/>
    <lineage>
        <taxon>Eukaryota</taxon>
        <taxon>Metazoa</taxon>
        <taxon>Ecdysozoa</taxon>
        <taxon>Arthropoda</taxon>
        <taxon>Crustacea</taxon>
        <taxon>Multicrustacea</taxon>
        <taxon>Malacostraca</taxon>
        <taxon>Eumalacostraca</taxon>
        <taxon>Eucarida</taxon>
        <taxon>Decapoda</taxon>
        <taxon>Pleocyemata</taxon>
        <taxon>Astacidea</taxon>
        <taxon>Parastacoidea</taxon>
        <taxon>Parastacidae</taxon>
        <taxon>Cherax</taxon>
    </lineage>
</organism>
<name>A0AAW0WBY2_CHEQU</name>